<dbReference type="InterPro" id="IPR020234">
    <property type="entry name" value="Mite_allergen_group-7"/>
</dbReference>
<gene>
    <name evidence="1" type="ORF">PHAECO_LOCUS1610</name>
</gene>
<evidence type="ECO:0000313" key="2">
    <source>
        <dbReference type="Proteomes" id="UP001153737"/>
    </source>
</evidence>
<dbReference type="SUPFAM" id="SSF55394">
    <property type="entry name" value="Bactericidal permeability-increasing protein, BPI"/>
    <property type="match status" value="1"/>
</dbReference>
<dbReference type="InterPro" id="IPR038602">
    <property type="entry name" value="Mite_allergen_7_sf"/>
</dbReference>
<reference evidence="1" key="1">
    <citation type="submission" date="2022-01" db="EMBL/GenBank/DDBJ databases">
        <authorList>
            <person name="King R."/>
        </authorList>
    </citation>
    <scope>NUCLEOTIDE SEQUENCE</scope>
</reference>
<dbReference type="EMBL" id="OU896716">
    <property type="protein sequence ID" value="CAH1117803.1"/>
    <property type="molecule type" value="Genomic_DNA"/>
</dbReference>
<dbReference type="OrthoDB" id="370884at2759"/>
<reference evidence="1" key="2">
    <citation type="submission" date="2022-10" db="EMBL/GenBank/DDBJ databases">
        <authorList>
            <consortium name="ENA_rothamsted_submissions"/>
            <consortium name="culmorum"/>
            <person name="King R."/>
        </authorList>
    </citation>
    <scope>NUCLEOTIDE SEQUENCE</scope>
</reference>
<dbReference type="Proteomes" id="UP001153737">
    <property type="component" value="Chromosome 10"/>
</dbReference>
<dbReference type="InterPro" id="IPR017943">
    <property type="entry name" value="Bactericidal_perm-incr_a/b_dom"/>
</dbReference>
<sequence>MNLCVRIYILCRFYSFHYFQTRKATLNLEPTGKVDLTAGYLQDLETLSRDGVIGVTYIPSDRILTLILPMKFGDLRFSYNFHSKVTFISSHGVVNGTVKNVRVNAQLSFDFRTYQAALDHYDMDDTGDITVKFHGNKIVDWLLDAMTKVFTVFFHPLIVGQIQKLIRDNLRVIATQLNELIHKIIDPTML</sequence>
<accession>A0A9P0DE49</accession>
<keyword evidence="2" id="KW-1185">Reference proteome</keyword>
<name>A0A9P0DE49_PHACE</name>
<dbReference type="Gene3D" id="3.15.10.50">
    <property type="match status" value="1"/>
</dbReference>
<proteinExistence type="predicted"/>
<protein>
    <submittedName>
        <fullName evidence="1">Uncharacterized protein</fullName>
    </submittedName>
</protein>
<evidence type="ECO:0000313" key="1">
    <source>
        <dbReference type="EMBL" id="CAH1117803.1"/>
    </source>
</evidence>
<dbReference type="Pfam" id="PF16984">
    <property type="entry name" value="Grp7_allergen"/>
    <property type="match status" value="1"/>
</dbReference>
<organism evidence="1 2">
    <name type="scientific">Phaedon cochleariae</name>
    <name type="common">Mustard beetle</name>
    <dbReference type="NCBI Taxonomy" id="80249"/>
    <lineage>
        <taxon>Eukaryota</taxon>
        <taxon>Metazoa</taxon>
        <taxon>Ecdysozoa</taxon>
        <taxon>Arthropoda</taxon>
        <taxon>Hexapoda</taxon>
        <taxon>Insecta</taxon>
        <taxon>Pterygota</taxon>
        <taxon>Neoptera</taxon>
        <taxon>Endopterygota</taxon>
        <taxon>Coleoptera</taxon>
        <taxon>Polyphaga</taxon>
        <taxon>Cucujiformia</taxon>
        <taxon>Chrysomeloidea</taxon>
        <taxon>Chrysomelidae</taxon>
        <taxon>Chrysomelinae</taxon>
        <taxon>Chrysomelini</taxon>
        <taxon>Phaedon</taxon>
    </lineage>
</organism>
<dbReference type="AlphaFoldDB" id="A0A9P0DE49"/>
<dbReference type="GO" id="GO:0008289">
    <property type="term" value="F:lipid binding"/>
    <property type="evidence" value="ECO:0007669"/>
    <property type="project" value="InterPro"/>
</dbReference>